<comment type="caution">
    <text evidence="6">The sequence shown here is derived from an EMBL/GenBank/DDBJ whole genome shotgun (WGS) entry which is preliminary data.</text>
</comment>
<dbReference type="Pfam" id="PF00088">
    <property type="entry name" value="Trefoil"/>
    <property type="match status" value="1"/>
</dbReference>
<evidence type="ECO:0000313" key="7">
    <source>
        <dbReference type="Proteomes" id="UP000827092"/>
    </source>
</evidence>
<dbReference type="InterPro" id="IPR044913">
    <property type="entry name" value="P_trefoil_dom_sf"/>
</dbReference>
<evidence type="ECO:0000256" key="1">
    <source>
        <dbReference type="ARBA" id="ARBA00023157"/>
    </source>
</evidence>
<accession>A0AAV6UGD6</accession>
<dbReference type="PROSITE" id="PS00025">
    <property type="entry name" value="P_TREFOIL_1"/>
    <property type="match status" value="1"/>
</dbReference>
<dbReference type="PROSITE" id="PS51448">
    <property type="entry name" value="P_TREFOIL_2"/>
    <property type="match status" value="1"/>
</dbReference>
<feature type="region of interest" description="Disordered" evidence="3">
    <location>
        <begin position="1"/>
        <end position="24"/>
    </location>
</feature>
<evidence type="ECO:0000259" key="5">
    <source>
        <dbReference type="PROSITE" id="PS51448"/>
    </source>
</evidence>
<dbReference type="CDD" id="cd00111">
    <property type="entry name" value="Trefoil"/>
    <property type="match status" value="1"/>
</dbReference>
<comment type="caution">
    <text evidence="2">Lacks conserved residue(s) required for the propagation of feature annotation.</text>
</comment>
<keyword evidence="1" id="KW-1015">Disulfide bond</keyword>
<keyword evidence="4" id="KW-1133">Transmembrane helix</keyword>
<keyword evidence="7" id="KW-1185">Reference proteome</keyword>
<name>A0AAV6UGD6_9ARAC</name>
<dbReference type="InterPro" id="IPR000519">
    <property type="entry name" value="P_trefoil_dom"/>
</dbReference>
<sequence length="183" mass="20675">MDGRKYAFQMEGKTEEKPQKAKRRSNCKRKTMYALAVIIVGSAVGSILYFVIHETSFKKPDKPDDSCSIEVPDNEKFDCHPDRPVSEKECLKRGCCYKQASDLTVTEDGLIDSRFLGVPSCYYSTKYVGYEILNVSSTTGGVKATLSRKIPSGFPRDIQRVNLEVIFIDDASLRIKVRRKSEL</sequence>
<gene>
    <name evidence="6" type="ORF">JTE90_006455</name>
</gene>
<dbReference type="Proteomes" id="UP000827092">
    <property type="component" value="Unassembled WGS sequence"/>
</dbReference>
<feature type="domain" description="P-type" evidence="5">
    <location>
        <begin position="65"/>
        <end position="125"/>
    </location>
</feature>
<feature type="transmembrane region" description="Helical" evidence="4">
    <location>
        <begin position="32"/>
        <end position="52"/>
    </location>
</feature>
<dbReference type="AlphaFoldDB" id="A0AAV6UGD6"/>
<reference evidence="6 7" key="1">
    <citation type="journal article" date="2022" name="Nat. Ecol. Evol.">
        <title>A masculinizing supergene underlies an exaggerated male reproductive morph in a spider.</title>
        <authorList>
            <person name="Hendrickx F."/>
            <person name="De Corte Z."/>
            <person name="Sonet G."/>
            <person name="Van Belleghem S.M."/>
            <person name="Kostlbacher S."/>
            <person name="Vangestel C."/>
        </authorList>
    </citation>
    <scope>NUCLEOTIDE SEQUENCE [LARGE SCALE GENOMIC DNA]</scope>
    <source>
        <strain evidence="6">W744_W776</strain>
    </source>
</reference>
<evidence type="ECO:0000256" key="4">
    <source>
        <dbReference type="SAM" id="Phobius"/>
    </source>
</evidence>
<dbReference type="Gene3D" id="2.60.40.1760">
    <property type="entry name" value="glycosyl hydrolase (family 31)"/>
    <property type="match status" value="1"/>
</dbReference>
<keyword evidence="4" id="KW-0472">Membrane</keyword>
<protein>
    <recommendedName>
        <fullName evidence="5">P-type domain-containing protein</fullName>
    </recommendedName>
</protein>
<dbReference type="Gene3D" id="4.10.110.10">
    <property type="entry name" value="Spasmolytic Protein, domain 1"/>
    <property type="match status" value="1"/>
</dbReference>
<dbReference type="EMBL" id="JAFNEN010000425">
    <property type="protein sequence ID" value="KAG8183259.1"/>
    <property type="molecule type" value="Genomic_DNA"/>
</dbReference>
<organism evidence="6 7">
    <name type="scientific">Oedothorax gibbosus</name>
    <dbReference type="NCBI Taxonomy" id="931172"/>
    <lineage>
        <taxon>Eukaryota</taxon>
        <taxon>Metazoa</taxon>
        <taxon>Ecdysozoa</taxon>
        <taxon>Arthropoda</taxon>
        <taxon>Chelicerata</taxon>
        <taxon>Arachnida</taxon>
        <taxon>Araneae</taxon>
        <taxon>Araneomorphae</taxon>
        <taxon>Entelegynae</taxon>
        <taxon>Araneoidea</taxon>
        <taxon>Linyphiidae</taxon>
        <taxon>Erigoninae</taxon>
        <taxon>Oedothorax</taxon>
    </lineage>
</organism>
<dbReference type="InterPro" id="IPR017957">
    <property type="entry name" value="P_trefoil_CS"/>
</dbReference>
<dbReference type="SMART" id="SM00018">
    <property type="entry name" value="PD"/>
    <property type="match status" value="1"/>
</dbReference>
<evidence type="ECO:0000256" key="3">
    <source>
        <dbReference type="SAM" id="MobiDB-lite"/>
    </source>
</evidence>
<proteinExistence type="predicted"/>
<dbReference type="SUPFAM" id="SSF57492">
    <property type="entry name" value="Trefoil"/>
    <property type="match status" value="1"/>
</dbReference>
<evidence type="ECO:0000313" key="6">
    <source>
        <dbReference type="EMBL" id="KAG8183259.1"/>
    </source>
</evidence>
<keyword evidence="4" id="KW-0812">Transmembrane</keyword>
<evidence type="ECO:0000256" key="2">
    <source>
        <dbReference type="PROSITE-ProRule" id="PRU00779"/>
    </source>
</evidence>